<organism evidence="1 2">
    <name type="scientific">Chlamydia psittaci 99DC5</name>
    <dbReference type="NCBI Taxonomy" id="1112251"/>
    <lineage>
        <taxon>Bacteria</taxon>
        <taxon>Pseudomonadati</taxon>
        <taxon>Chlamydiota</taxon>
        <taxon>Chlamydiia</taxon>
        <taxon>Chlamydiales</taxon>
        <taxon>Chlamydiaceae</taxon>
        <taxon>Chlamydia/Chlamydophila group</taxon>
        <taxon>Chlamydia</taxon>
    </lineage>
</organism>
<proteinExistence type="predicted"/>
<dbReference type="EMBL" id="ATLC01000036">
    <property type="protein sequence ID" value="EPJ29222.1"/>
    <property type="molecule type" value="Genomic_DNA"/>
</dbReference>
<name>A0ABP2X819_CHLPS</name>
<reference evidence="1 2" key="1">
    <citation type="submission" date="2013-04" db="EMBL/GenBank/DDBJ databases">
        <title>Genome sequence of Chlamydia psittaci 99DC5.</title>
        <authorList>
            <person name="Huot-Creasy H."/>
            <person name="McCracken C.L."/>
            <person name="Humphries M."/>
            <person name="Sachse K."/>
            <person name="Laroucau K."/>
            <person name="Bavoil P."/>
            <person name="Myers G.S."/>
        </authorList>
    </citation>
    <scope>NUCLEOTIDE SEQUENCE [LARGE SCALE GENOMIC DNA]</scope>
    <source>
        <strain evidence="1 2">99DC5</strain>
    </source>
</reference>
<evidence type="ECO:0000313" key="2">
    <source>
        <dbReference type="Proteomes" id="UP000014627"/>
    </source>
</evidence>
<dbReference type="Proteomes" id="UP000014627">
    <property type="component" value="Unassembled WGS sequence"/>
</dbReference>
<protein>
    <submittedName>
        <fullName evidence="1">Uncharacterized protein</fullName>
    </submittedName>
</protein>
<sequence length="42" mass="5018">MRKIRRYLKNWLMFGSELMYHSENSIIDQVMNSAIGVNITEK</sequence>
<keyword evidence="2" id="KW-1185">Reference proteome</keyword>
<accession>A0ABP2X819</accession>
<gene>
    <name evidence="1" type="ORF">CP99DC5_1164</name>
</gene>
<evidence type="ECO:0000313" key="1">
    <source>
        <dbReference type="EMBL" id="EPJ29222.1"/>
    </source>
</evidence>
<comment type="caution">
    <text evidence="1">The sequence shown here is derived from an EMBL/GenBank/DDBJ whole genome shotgun (WGS) entry which is preliminary data.</text>
</comment>